<dbReference type="InterPro" id="IPR000525">
    <property type="entry name" value="Initiator_Rep_WH1"/>
</dbReference>
<dbReference type="InterPro" id="IPR036388">
    <property type="entry name" value="WH-like_DNA-bd_sf"/>
</dbReference>
<dbReference type="InterPro" id="IPR036390">
    <property type="entry name" value="WH_DNA-bd_sf"/>
</dbReference>
<feature type="domain" description="Initiator Rep protein WH1" evidence="2">
    <location>
        <begin position="31"/>
        <end position="179"/>
    </location>
</feature>
<proteinExistence type="inferred from homology"/>
<dbReference type="GO" id="GO:0006270">
    <property type="term" value="P:DNA replication initiation"/>
    <property type="evidence" value="ECO:0007669"/>
    <property type="project" value="InterPro"/>
</dbReference>
<name>U3CCW2_9VIBR</name>
<dbReference type="GO" id="GO:0003887">
    <property type="term" value="F:DNA-directed DNA polymerase activity"/>
    <property type="evidence" value="ECO:0007669"/>
    <property type="project" value="InterPro"/>
</dbReference>
<keyword evidence="4" id="KW-1185">Reference proteome</keyword>
<dbReference type="Pfam" id="PF01051">
    <property type="entry name" value="Rep3_N"/>
    <property type="match status" value="1"/>
</dbReference>
<evidence type="ECO:0000313" key="4">
    <source>
        <dbReference type="Proteomes" id="UP000016567"/>
    </source>
</evidence>
<dbReference type="RefSeq" id="WP_021709933.1">
    <property type="nucleotide sequence ID" value="NZ_BAOB01000349.1"/>
</dbReference>
<dbReference type="Pfam" id="PF21205">
    <property type="entry name" value="Rep3_C"/>
    <property type="match status" value="1"/>
</dbReference>
<dbReference type="OrthoDB" id="5810823at2"/>
<dbReference type="Proteomes" id="UP000016567">
    <property type="component" value="Unassembled WGS sequence"/>
</dbReference>
<sequence>MKRNEVVDSKVHKEGTITSAVSTDIHSDFFKKSHALVFSRLSLSPVEHDIFALLLSRLHKDQWEDFISGKTPISPSYEFKSKILCDWFCVEKEDLYNILYKPSERLSEKKIGVTHEGNSFDFIPLFKRVKYQNGTLTIKPNDELITEYLGISQGHAQIPHKSFRKIKTEHGKRLYTMLCRFKSPHTELHAQSIEELHGFFGLLDKQGKILKKTYAVNANFIKRIIKPAIQEIDEKESRISFQIDEKTGNYGFSYVKDGRKVVGIKFLFKWTQSDRPAKTSEKGELKYEDALRTYLDITEKRCIPTTDEVLNLKANLVEMGTDGYDLSGEFFTLLREAQEAIADLDNLEG</sequence>
<dbReference type="eggNOG" id="COG5527">
    <property type="taxonomic scope" value="Bacteria"/>
</dbReference>
<evidence type="ECO:0000259" key="2">
    <source>
        <dbReference type="Pfam" id="PF01051"/>
    </source>
</evidence>
<organism evidence="3 4">
    <name type="scientific">Vibrio azureus NBRC 104587</name>
    <dbReference type="NCBI Taxonomy" id="1219077"/>
    <lineage>
        <taxon>Bacteria</taxon>
        <taxon>Pseudomonadati</taxon>
        <taxon>Pseudomonadota</taxon>
        <taxon>Gammaproteobacteria</taxon>
        <taxon>Vibrionales</taxon>
        <taxon>Vibrionaceae</taxon>
        <taxon>Vibrio</taxon>
    </lineage>
</organism>
<protein>
    <recommendedName>
        <fullName evidence="2">Initiator Rep protein WH1 domain-containing protein</fullName>
    </recommendedName>
</protein>
<reference evidence="3 4" key="1">
    <citation type="submission" date="2013-09" db="EMBL/GenBank/DDBJ databases">
        <title>Whole genome shotgun sequence of Vibrio azureus NBRC 104587.</title>
        <authorList>
            <person name="Isaki S."/>
            <person name="Hosoyama A."/>
            <person name="Numata M."/>
            <person name="Hashimoto M."/>
            <person name="Hosoyama Y."/>
            <person name="Tsuchikane K."/>
            <person name="Noguchi M."/>
            <person name="Hirakata S."/>
            <person name="Ichikawa N."/>
            <person name="Ohji S."/>
            <person name="Yamazoe A."/>
            <person name="Fujita N."/>
        </authorList>
    </citation>
    <scope>NUCLEOTIDE SEQUENCE [LARGE SCALE GENOMIC DNA]</scope>
    <source>
        <strain evidence="3 4">NBRC 104587</strain>
    </source>
</reference>
<evidence type="ECO:0000313" key="3">
    <source>
        <dbReference type="EMBL" id="GAD76183.1"/>
    </source>
</evidence>
<dbReference type="SUPFAM" id="SSF46785">
    <property type="entry name" value="Winged helix' DNA-binding domain"/>
    <property type="match status" value="2"/>
</dbReference>
<gene>
    <name evidence="3" type="ORF">VAZ01S_039_00080</name>
</gene>
<comment type="caution">
    <text evidence="3">The sequence shown here is derived from an EMBL/GenBank/DDBJ whole genome shotgun (WGS) entry which is preliminary data.</text>
</comment>
<dbReference type="Gene3D" id="1.10.10.10">
    <property type="entry name" value="Winged helix-like DNA-binding domain superfamily/Winged helix DNA-binding domain"/>
    <property type="match status" value="2"/>
</dbReference>
<comment type="similarity">
    <text evidence="1">Belongs to the initiator RepB protein family.</text>
</comment>
<evidence type="ECO:0000256" key="1">
    <source>
        <dbReference type="ARBA" id="ARBA00038283"/>
    </source>
</evidence>
<dbReference type="AlphaFoldDB" id="U3CCW2"/>
<accession>U3CCW2</accession>
<dbReference type="EMBL" id="BATL01000039">
    <property type="protein sequence ID" value="GAD76183.1"/>
    <property type="molecule type" value="Genomic_DNA"/>
</dbReference>